<dbReference type="Proteomes" id="UP000583929">
    <property type="component" value="Unassembled WGS sequence"/>
</dbReference>
<dbReference type="Pfam" id="PF14392">
    <property type="entry name" value="zf-CCHC_4"/>
    <property type="match status" value="1"/>
</dbReference>
<dbReference type="InterPro" id="IPR025836">
    <property type="entry name" value="Zn_knuckle_CX2CX4HX4C"/>
</dbReference>
<dbReference type="Proteomes" id="UP000525078">
    <property type="component" value="Unassembled WGS sequence"/>
</dbReference>
<reference evidence="4 5" key="1">
    <citation type="journal article" date="2020" name="bioRxiv">
        <title>Sequence and annotation of 42 cannabis genomes reveals extensive copy number variation in cannabinoid synthesis and pathogen resistance genes.</title>
        <authorList>
            <person name="Mckernan K.J."/>
            <person name="Helbert Y."/>
            <person name="Kane L.T."/>
            <person name="Ebling H."/>
            <person name="Zhang L."/>
            <person name="Liu B."/>
            <person name="Eaton Z."/>
            <person name="Mclaughlin S."/>
            <person name="Kingan S."/>
            <person name="Baybayan P."/>
            <person name="Concepcion G."/>
            <person name="Jordan M."/>
            <person name="Riva A."/>
            <person name="Barbazuk W."/>
            <person name="Harkins T."/>
        </authorList>
    </citation>
    <scope>NUCLEOTIDE SEQUENCE [LARGE SCALE GENOMIC DNA]</scope>
    <source>
        <strain evidence="4 5">cv. Jamaican Lion 4</strain>
        <strain evidence="3">Father</strain>
        <strain evidence="2">Mother</strain>
        <tissue evidence="2">Leaf</tissue>
    </source>
</reference>
<proteinExistence type="predicted"/>
<dbReference type="EMBL" id="JAATIP010000257">
    <property type="protein sequence ID" value="KAF4356094.1"/>
    <property type="molecule type" value="Genomic_DNA"/>
</dbReference>
<evidence type="ECO:0000313" key="2">
    <source>
        <dbReference type="EMBL" id="KAF4356094.1"/>
    </source>
</evidence>
<dbReference type="AlphaFoldDB" id="A0A7J6ECT5"/>
<evidence type="ECO:0000313" key="5">
    <source>
        <dbReference type="Proteomes" id="UP000583929"/>
    </source>
</evidence>
<evidence type="ECO:0000259" key="1">
    <source>
        <dbReference type="Pfam" id="PF14392"/>
    </source>
</evidence>
<feature type="domain" description="Zinc knuckle CX2CX4HX4C" evidence="1">
    <location>
        <begin position="6"/>
        <end position="33"/>
    </location>
</feature>
<keyword evidence="5" id="KW-1185">Reference proteome</keyword>
<comment type="caution">
    <text evidence="2">The sequence shown here is derived from an EMBL/GenBank/DDBJ whole genome shotgun (WGS) entry which is preliminary data.</text>
</comment>
<organism evidence="2 4">
    <name type="scientific">Cannabis sativa</name>
    <name type="common">Hemp</name>
    <name type="synonym">Marijuana</name>
    <dbReference type="NCBI Taxonomy" id="3483"/>
    <lineage>
        <taxon>Eukaryota</taxon>
        <taxon>Viridiplantae</taxon>
        <taxon>Streptophyta</taxon>
        <taxon>Embryophyta</taxon>
        <taxon>Tracheophyta</taxon>
        <taxon>Spermatophyta</taxon>
        <taxon>Magnoliopsida</taxon>
        <taxon>eudicotyledons</taxon>
        <taxon>Gunneridae</taxon>
        <taxon>Pentapetalae</taxon>
        <taxon>rosids</taxon>
        <taxon>fabids</taxon>
        <taxon>Rosales</taxon>
        <taxon>Cannabaceae</taxon>
        <taxon>Cannabis</taxon>
    </lineage>
</organism>
<evidence type="ECO:0000313" key="3">
    <source>
        <dbReference type="EMBL" id="KAF4400641.1"/>
    </source>
</evidence>
<evidence type="ECO:0000313" key="4">
    <source>
        <dbReference type="Proteomes" id="UP000525078"/>
    </source>
</evidence>
<protein>
    <recommendedName>
        <fullName evidence="1">Zinc knuckle CX2CX4HX4C domain-containing protein</fullName>
    </recommendedName>
</protein>
<dbReference type="EMBL" id="JAATIQ010000016">
    <property type="protein sequence ID" value="KAF4400641.1"/>
    <property type="molecule type" value="Genomic_DNA"/>
</dbReference>
<name>A0A7J6ECT5_CANSA</name>
<gene>
    <name evidence="2" type="ORF">F8388_005186</name>
    <name evidence="3" type="ORF">G4B88_023049</name>
</gene>
<sequence>MDDPGFWAEFKYKYVPTFCFICGVIGHSEKFYSKLFEVSIENTVKSYGVWMRAQPWRRNNLIGSQWLWDGNELDMEFVGRSTSTSAAVGGWSVFVQADFYDGCDSLIVLDTKRRRMVESQLGRNQVEGSNVGRINVEGSIVGRINEEGVDVVQNQVVGSAGDDICTSDHCLLLLEPIISNFVVPFRQFLFENA</sequence>
<accession>A0A7J6ECT5</accession>